<accession>A0A059BCL7</accession>
<name>A0A059BCL7_EUCGR</name>
<protein>
    <submittedName>
        <fullName evidence="1">Uncharacterized protein</fullName>
    </submittedName>
</protein>
<proteinExistence type="predicted"/>
<gene>
    <name evidence="1" type="ORF">EUGRSUZ_G01051</name>
</gene>
<organism evidence="1">
    <name type="scientific">Eucalyptus grandis</name>
    <name type="common">Flooded gum</name>
    <dbReference type="NCBI Taxonomy" id="71139"/>
    <lineage>
        <taxon>Eukaryota</taxon>
        <taxon>Viridiplantae</taxon>
        <taxon>Streptophyta</taxon>
        <taxon>Embryophyta</taxon>
        <taxon>Tracheophyta</taxon>
        <taxon>Spermatophyta</taxon>
        <taxon>Magnoliopsida</taxon>
        <taxon>eudicotyledons</taxon>
        <taxon>Gunneridae</taxon>
        <taxon>Pentapetalae</taxon>
        <taxon>rosids</taxon>
        <taxon>malvids</taxon>
        <taxon>Myrtales</taxon>
        <taxon>Myrtaceae</taxon>
        <taxon>Myrtoideae</taxon>
        <taxon>Eucalypteae</taxon>
        <taxon>Eucalyptus</taxon>
    </lineage>
</organism>
<dbReference type="Gramene" id="KCW63410">
    <property type="protein sequence ID" value="KCW63410"/>
    <property type="gene ID" value="EUGRSUZ_G01051"/>
</dbReference>
<sequence length="80" mass="9168">MPKTSFSFCPTPCTNPPKCYGPERKLECIAKMSQFFSPLENRFILKFQSSIFSQRAQKPVQKPLISFEGRFNSFLRGGGR</sequence>
<reference evidence="1" key="1">
    <citation type="submission" date="2013-07" db="EMBL/GenBank/DDBJ databases">
        <title>The genome of Eucalyptus grandis.</title>
        <authorList>
            <person name="Schmutz J."/>
            <person name="Hayes R."/>
            <person name="Myburg A."/>
            <person name="Tuskan G."/>
            <person name="Grattapaglia D."/>
            <person name="Rokhsar D.S."/>
        </authorList>
    </citation>
    <scope>NUCLEOTIDE SEQUENCE</scope>
    <source>
        <tissue evidence="1">Leaf extractions</tissue>
    </source>
</reference>
<dbReference type="EMBL" id="KK198759">
    <property type="protein sequence ID" value="KCW63410.1"/>
    <property type="molecule type" value="Genomic_DNA"/>
</dbReference>
<evidence type="ECO:0000313" key="1">
    <source>
        <dbReference type="EMBL" id="KCW63410.1"/>
    </source>
</evidence>
<dbReference type="AlphaFoldDB" id="A0A059BCL7"/>